<dbReference type="Proteomes" id="UP000811246">
    <property type="component" value="Chromosome 11"/>
</dbReference>
<dbReference type="GO" id="GO:0020037">
    <property type="term" value="F:heme binding"/>
    <property type="evidence" value="ECO:0007669"/>
    <property type="project" value="InterPro"/>
</dbReference>
<dbReference type="Pfam" id="PF00067">
    <property type="entry name" value="p450"/>
    <property type="match status" value="1"/>
</dbReference>
<dbReference type="PROSITE" id="PS00086">
    <property type="entry name" value="CYTOCHROME_P450"/>
    <property type="match status" value="1"/>
</dbReference>
<dbReference type="PANTHER" id="PTHR47955">
    <property type="entry name" value="CYTOCHROME P450 FAMILY 71 PROTEIN"/>
    <property type="match status" value="1"/>
</dbReference>
<dbReference type="AlphaFoldDB" id="A0A922IXA6"/>
<evidence type="ECO:0000313" key="7">
    <source>
        <dbReference type="Proteomes" id="UP000811246"/>
    </source>
</evidence>
<evidence type="ECO:0000256" key="2">
    <source>
        <dbReference type="ARBA" id="ARBA00022723"/>
    </source>
</evidence>
<proteinExistence type="inferred from homology"/>
<feature type="transmembrane region" description="Helical" evidence="5">
    <location>
        <begin position="20"/>
        <end position="36"/>
    </location>
</feature>
<reference evidence="6" key="1">
    <citation type="submission" date="2021-01" db="EMBL/GenBank/DDBJ databases">
        <authorList>
            <person name="Lovell J.T."/>
            <person name="Bentley N."/>
            <person name="Bhattarai G."/>
            <person name="Jenkins J.W."/>
            <person name="Sreedasyam A."/>
            <person name="Alarcon Y."/>
            <person name="Bock C."/>
            <person name="Boston L."/>
            <person name="Carlson J."/>
            <person name="Cervantes K."/>
            <person name="Clermont K."/>
            <person name="Krom N."/>
            <person name="Kubenka K."/>
            <person name="Mamidi S."/>
            <person name="Mattison C."/>
            <person name="Monteros M."/>
            <person name="Pisani C."/>
            <person name="Plott C."/>
            <person name="Rajasekar S."/>
            <person name="Rhein H.S."/>
            <person name="Rohla C."/>
            <person name="Song M."/>
            <person name="Hilaire R.S."/>
            <person name="Shu S."/>
            <person name="Wells L."/>
            <person name="Wang X."/>
            <person name="Webber J."/>
            <person name="Heerema R.J."/>
            <person name="Klein P."/>
            <person name="Conner P."/>
            <person name="Grauke L."/>
            <person name="Grimwood J."/>
            <person name="Schmutz J."/>
            <person name="Randall J.J."/>
        </authorList>
    </citation>
    <scope>NUCLEOTIDE SEQUENCE</scope>
    <source>
        <tissue evidence="6">Leaf</tissue>
    </source>
</reference>
<evidence type="ECO:0000256" key="5">
    <source>
        <dbReference type="SAM" id="Phobius"/>
    </source>
</evidence>
<dbReference type="GO" id="GO:0016705">
    <property type="term" value="F:oxidoreductase activity, acting on paired donors, with incorporation or reduction of molecular oxygen"/>
    <property type="evidence" value="ECO:0007669"/>
    <property type="project" value="InterPro"/>
</dbReference>
<keyword evidence="5" id="KW-0812">Transmembrane</keyword>
<dbReference type="GO" id="GO:0005506">
    <property type="term" value="F:iron ion binding"/>
    <property type="evidence" value="ECO:0007669"/>
    <property type="project" value="InterPro"/>
</dbReference>
<dbReference type="InterPro" id="IPR017972">
    <property type="entry name" value="Cyt_P450_CS"/>
</dbReference>
<dbReference type="EMBL" id="CM031835">
    <property type="protein sequence ID" value="KAG6686420.1"/>
    <property type="molecule type" value="Genomic_DNA"/>
</dbReference>
<feature type="transmembrane region" description="Helical" evidence="5">
    <location>
        <begin position="223"/>
        <end position="241"/>
    </location>
</feature>
<name>A0A922IXA6_CARIL</name>
<dbReference type="CDD" id="cd11072">
    <property type="entry name" value="CYP71-like"/>
    <property type="match status" value="1"/>
</dbReference>
<evidence type="ECO:0000313" key="6">
    <source>
        <dbReference type="EMBL" id="KAG6686420.1"/>
    </source>
</evidence>
<dbReference type="GO" id="GO:0004497">
    <property type="term" value="F:monooxygenase activity"/>
    <property type="evidence" value="ECO:0007669"/>
    <property type="project" value="UniProtKB-KW"/>
</dbReference>
<keyword evidence="2 4" id="KW-0479">Metal-binding</keyword>
<accession>A0A922IXA6</accession>
<evidence type="ECO:0000256" key="4">
    <source>
        <dbReference type="RuleBase" id="RU000461"/>
    </source>
</evidence>
<comment type="similarity">
    <text evidence="1 4">Belongs to the cytochrome P450 family.</text>
</comment>
<sequence>MTLLSWLPQSWQELHKIPVNPLLSLLFMIFSYLYFFKRIFRSGKPNLPPSPPKLPIIGNLHQLGMLPHRSLRALSKKYGPVMLLSLGHAPTLVVSSAELAREVLQTNDTVFASRPQNTAAKILLYGCTDMGFAPYGEYWRQVRKICVLELLSLKRVQSFQHIREEEVASLTNKVRESCSKQTSVNLTEMVIAASNNIVSRCTLGQKFEEEDGKRSFGYLARRVMVQLTAFCFGDFFPYLGWVDVLTGFIPSLKATFRELDTFFDQVIEEHKTVKSNDEQPNKKDFVHILLQLQRDGMLEFEFTDDNLKAILLDMFVAGTDTTSTTLEWLLAELIKNPSIMKRAQDEVRTVVGKKSKIDVNDIIKMHYLKCIVNETLRLHPPAPLLLPRETSATVILGGGYDIPPKTKVFVNIWAIQRDPSVWERPEEFLPERFVDNPIDFRGKYFEFLPFGGGRRGCPGLTFGVATVEFVIANLLCWFDWMLPPPIIGREKYHLDMSEVNAQVVTKKTPLHLVPILYSP</sequence>
<keyword evidence="4" id="KW-0349">Heme</keyword>
<gene>
    <name evidence="6" type="ORF">I3842_11G018400</name>
</gene>
<keyword evidence="5" id="KW-1133">Transmembrane helix</keyword>
<comment type="caution">
    <text evidence="6">The sequence shown here is derived from an EMBL/GenBank/DDBJ whole genome shotgun (WGS) entry which is preliminary data.</text>
</comment>
<dbReference type="FunFam" id="1.10.630.10:FF:000011">
    <property type="entry name" value="Cytochrome P450 83B1"/>
    <property type="match status" value="1"/>
</dbReference>
<evidence type="ECO:0000256" key="1">
    <source>
        <dbReference type="ARBA" id="ARBA00010617"/>
    </source>
</evidence>
<dbReference type="InterPro" id="IPR001128">
    <property type="entry name" value="Cyt_P450"/>
</dbReference>
<organism evidence="6 7">
    <name type="scientific">Carya illinoinensis</name>
    <name type="common">Pecan</name>
    <dbReference type="NCBI Taxonomy" id="32201"/>
    <lineage>
        <taxon>Eukaryota</taxon>
        <taxon>Viridiplantae</taxon>
        <taxon>Streptophyta</taxon>
        <taxon>Embryophyta</taxon>
        <taxon>Tracheophyta</taxon>
        <taxon>Spermatophyta</taxon>
        <taxon>Magnoliopsida</taxon>
        <taxon>eudicotyledons</taxon>
        <taxon>Gunneridae</taxon>
        <taxon>Pentapetalae</taxon>
        <taxon>rosids</taxon>
        <taxon>fabids</taxon>
        <taxon>Fagales</taxon>
        <taxon>Juglandaceae</taxon>
        <taxon>Carya</taxon>
    </lineage>
</organism>
<keyword evidence="5" id="KW-0472">Membrane</keyword>
<keyword evidence="4" id="KW-0503">Monooxygenase</keyword>
<keyword evidence="3 4" id="KW-0408">Iron</keyword>
<protein>
    <recommendedName>
        <fullName evidence="8">Cytochrome P450</fullName>
    </recommendedName>
</protein>
<keyword evidence="4" id="KW-0560">Oxidoreductase</keyword>
<evidence type="ECO:0000256" key="3">
    <source>
        <dbReference type="ARBA" id="ARBA00023004"/>
    </source>
</evidence>
<evidence type="ECO:0008006" key="8">
    <source>
        <dbReference type="Google" id="ProtNLM"/>
    </source>
</evidence>
<dbReference type="PANTHER" id="PTHR47955:SF15">
    <property type="entry name" value="CYTOCHROME P450 71A2-LIKE"/>
    <property type="match status" value="1"/>
</dbReference>